<keyword evidence="2" id="KW-0813">Transport</keyword>
<reference evidence="8 9" key="1">
    <citation type="submission" date="2021-08" db="EMBL/GenBank/DDBJ databases">
        <authorList>
            <person name="Tuo L."/>
        </authorList>
    </citation>
    <scope>NUCLEOTIDE SEQUENCE [LARGE SCALE GENOMIC DNA]</scope>
    <source>
        <strain evidence="8 9">JCM 31229</strain>
    </source>
</reference>
<comment type="subcellular location">
    <subcellularLocation>
        <location evidence="1">Membrane</location>
        <topology evidence="1">Multi-pass membrane protein</topology>
    </subcellularLocation>
</comment>
<name>A0ABS7PNR2_9SPHN</name>
<dbReference type="InterPro" id="IPR036259">
    <property type="entry name" value="MFS_trans_sf"/>
</dbReference>
<dbReference type="RefSeq" id="WP_222989702.1">
    <property type="nucleotide sequence ID" value="NZ_JAINVV010000004.1"/>
</dbReference>
<evidence type="ECO:0000313" key="9">
    <source>
        <dbReference type="Proteomes" id="UP000706039"/>
    </source>
</evidence>
<evidence type="ECO:0000256" key="2">
    <source>
        <dbReference type="ARBA" id="ARBA00022448"/>
    </source>
</evidence>
<feature type="domain" description="Major facilitator superfamily (MFS) profile" evidence="7">
    <location>
        <begin position="24"/>
        <end position="438"/>
    </location>
</feature>
<accession>A0ABS7PNR2</accession>
<dbReference type="InterPro" id="IPR044770">
    <property type="entry name" value="MFS_spinster-like"/>
</dbReference>
<dbReference type="Pfam" id="PF07690">
    <property type="entry name" value="MFS_1"/>
    <property type="match status" value="1"/>
</dbReference>
<feature type="transmembrane region" description="Helical" evidence="6">
    <location>
        <begin position="20"/>
        <end position="37"/>
    </location>
</feature>
<dbReference type="Gene3D" id="1.20.1250.20">
    <property type="entry name" value="MFS general substrate transporter like domains"/>
    <property type="match status" value="1"/>
</dbReference>
<keyword evidence="9" id="KW-1185">Reference proteome</keyword>
<feature type="transmembrane region" description="Helical" evidence="6">
    <location>
        <begin position="314"/>
        <end position="336"/>
    </location>
</feature>
<feature type="transmembrane region" description="Helical" evidence="6">
    <location>
        <begin position="232"/>
        <end position="258"/>
    </location>
</feature>
<keyword evidence="4 6" id="KW-1133">Transmembrane helix</keyword>
<proteinExistence type="predicted"/>
<evidence type="ECO:0000313" key="8">
    <source>
        <dbReference type="EMBL" id="MBY8822634.1"/>
    </source>
</evidence>
<feature type="transmembrane region" description="Helical" evidence="6">
    <location>
        <begin position="58"/>
        <end position="77"/>
    </location>
</feature>
<keyword evidence="5 6" id="KW-0472">Membrane</keyword>
<evidence type="ECO:0000256" key="3">
    <source>
        <dbReference type="ARBA" id="ARBA00022692"/>
    </source>
</evidence>
<dbReference type="PROSITE" id="PS50850">
    <property type="entry name" value="MFS"/>
    <property type="match status" value="1"/>
</dbReference>
<gene>
    <name evidence="8" type="ORF">K7G82_10040</name>
</gene>
<feature type="transmembrane region" description="Helical" evidence="6">
    <location>
        <begin position="342"/>
        <end position="363"/>
    </location>
</feature>
<dbReference type="PANTHER" id="PTHR23505">
    <property type="entry name" value="SPINSTER"/>
    <property type="match status" value="1"/>
</dbReference>
<evidence type="ECO:0000256" key="5">
    <source>
        <dbReference type="ARBA" id="ARBA00023136"/>
    </source>
</evidence>
<evidence type="ECO:0000256" key="4">
    <source>
        <dbReference type="ARBA" id="ARBA00022989"/>
    </source>
</evidence>
<organism evidence="8 9">
    <name type="scientific">Sphingomonas colocasiae</name>
    <dbReference type="NCBI Taxonomy" id="1848973"/>
    <lineage>
        <taxon>Bacteria</taxon>
        <taxon>Pseudomonadati</taxon>
        <taxon>Pseudomonadota</taxon>
        <taxon>Alphaproteobacteria</taxon>
        <taxon>Sphingomonadales</taxon>
        <taxon>Sphingomonadaceae</taxon>
        <taxon>Sphingomonas</taxon>
    </lineage>
</organism>
<dbReference type="InterPro" id="IPR011701">
    <property type="entry name" value="MFS"/>
</dbReference>
<comment type="caution">
    <text evidence="8">The sequence shown here is derived from an EMBL/GenBank/DDBJ whole genome shotgun (WGS) entry which is preliminary data.</text>
</comment>
<dbReference type="CDD" id="cd17328">
    <property type="entry name" value="MFS_spinster_like"/>
    <property type="match status" value="1"/>
</dbReference>
<feature type="transmembrane region" description="Helical" evidence="6">
    <location>
        <begin position="179"/>
        <end position="199"/>
    </location>
</feature>
<dbReference type="Proteomes" id="UP000706039">
    <property type="component" value="Unassembled WGS sequence"/>
</dbReference>
<feature type="transmembrane region" description="Helical" evidence="6">
    <location>
        <begin position="414"/>
        <end position="432"/>
    </location>
</feature>
<dbReference type="SUPFAM" id="SSF103473">
    <property type="entry name" value="MFS general substrate transporter"/>
    <property type="match status" value="1"/>
</dbReference>
<feature type="transmembrane region" description="Helical" evidence="6">
    <location>
        <begin position="278"/>
        <end position="302"/>
    </location>
</feature>
<protein>
    <submittedName>
        <fullName evidence="8">MFS transporter</fullName>
    </submittedName>
</protein>
<sequence>MTDAPRPPAPSETPAAGRPLPYGALALLMTVYAFNLLDRQIVTILVEPMKADLGLADWQIGMISGLAFALFYTLLGIPLARLADRGNRVGLIAVSLLVWSGFTALCGVARNFTELLLARIGVGIGEAGCTPAAHSLITDYVPRERRGWALSLYSLGVPVGSLAGLVLGGVLLASLGWRAAFLVAGLPGMLLAGLVWFALDEPRRRAAGASSAASPQLPLGEVIATLRRLPSFWLISFGTAMGAFGYYGQAAFFGSLYMRTHSAGLDALAVSWGVAPSVMLGLALGLMVGVIGMLGTLAGGHLADRAARGGIAGYTRVPSITLVLAAPLFAGAAMAGTIDLSFVLLGLAIFVHALNYGSVFAAVQTLAKPSIRAMASAIQLFITNAIGLALGPLFVGVASDLLAPSLGSEQGLRAAMALVALPLALGSLLFWLGGRRIAADEQADQSNRR</sequence>
<evidence type="ECO:0000256" key="1">
    <source>
        <dbReference type="ARBA" id="ARBA00004141"/>
    </source>
</evidence>
<evidence type="ECO:0000259" key="7">
    <source>
        <dbReference type="PROSITE" id="PS50850"/>
    </source>
</evidence>
<dbReference type="EMBL" id="JAINVV010000004">
    <property type="protein sequence ID" value="MBY8822634.1"/>
    <property type="molecule type" value="Genomic_DNA"/>
</dbReference>
<feature type="transmembrane region" description="Helical" evidence="6">
    <location>
        <begin position="152"/>
        <end position="173"/>
    </location>
</feature>
<evidence type="ECO:0000256" key="6">
    <source>
        <dbReference type="SAM" id="Phobius"/>
    </source>
</evidence>
<dbReference type="InterPro" id="IPR020846">
    <property type="entry name" value="MFS_dom"/>
</dbReference>
<feature type="transmembrane region" description="Helical" evidence="6">
    <location>
        <begin position="375"/>
        <end position="394"/>
    </location>
</feature>
<feature type="transmembrane region" description="Helical" evidence="6">
    <location>
        <begin position="89"/>
        <end position="109"/>
    </location>
</feature>
<dbReference type="PANTHER" id="PTHR23505:SF79">
    <property type="entry name" value="PROTEIN SPINSTER"/>
    <property type="match status" value="1"/>
</dbReference>
<keyword evidence="3 6" id="KW-0812">Transmembrane</keyword>